<dbReference type="EMBL" id="JANHOH010000004">
    <property type="protein sequence ID" value="MCQ6959639.1"/>
    <property type="molecule type" value="Genomic_DNA"/>
</dbReference>
<keyword evidence="3" id="KW-1185">Reference proteome</keyword>
<feature type="transmembrane region" description="Helical" evidence="1">
    <location>
        <begin position="167"/>
        <end position="187"/>
    </location>
</feature>
<feature type="transmembrane region" description="Helical" evidence="1">
    <location>
        <begin position="93"/>
        <end position="111"/>
    </location>
</feature>
<gene>
    <name evidence="2" type="ORF">NPE20_16810</name>
</gene>
<dbReference type="RefSeq" id="WP_256539830.1">
    <property type="nucleotide sequence ID" value="NZ_JANHOH010000004.1"/>
</dbReference>
<dbReference type="Proteomes" id="UP001204376">
    <property type="component" value="Unassembled WGS sequence"/>
</dbReference>
<feature type="transmembrane region" description="Helical" evidence="1">
    <location>
        <begin position="199"/>
        <end position="217"/>
    </location>
</feature>
<comment type="caution">
    <text evidence="2">The sequence shown here is derived from an EMBL/GenBank/DDBJ whole genome shotgun (WGS) entry which is preliminary data.</text>
</comment>
<dbReference type="PANTHER" id="PTHR30060:SF0">
    <property type="entry name" value="COILED-COIL PROTEIN (DUF2040)-RELATED"/>
    <property type="match status" value="1"/>
</dbReference>
<keyword evidence="1" id="KW-0812">Transmembrane</keyword>
<feature type="transmembrane region" description="Helical" evidence="1">
    <location>
        <begin position="223"/>
        <end position="240"/>
    </location>
</feature>
<feature type="transmembrane region" description="Helical" evidence="1">
    <location>
        <begin position="140"/>
        <end position="161"/>
    </location>
</feature>
<dbReference type="Pfam" id="PF03741">
    <property type="entry name" value="TerC"/>
    <property type="match status" value="1"/>
</dbReference>
<protein>
    <submittedName>
        <fullName evidence="2">TerC family protein</fullName>
    </submittedName>
</protein>
<accession>A0ABT1T4V8</accession>
<keyword evidence="1" id="KW-0472">Membrane</keyword>
<proteinExistence type="predicted"/>
<reference evidence="2 3" key="1">
    <citation type="submission" date="2022-07" db="EMBL/GenBank/DDBJ databases">
        <title>Mucilaginibacter sp. JC4.</title>
        <authorList>
            <person name="Le V."/>
            <person name="Ko S.-R."/>
            <person name="Ahn C.-Y."/>
            <person name="Oh H.-M."/>
        </authorList>
    </citation>
    <scope>NUCLEOTIDE SEQUENCE [LARGE SCALE GENOMIC DNA]</scope>
    <source>
        <strain evidence="2 3">JC4</strain>
    </source>
</reference>
<feature type="transmembrane region" description="Helical" evidence="1">
    <location>
        <begin position="12"/>
        <end position="34"/>
    </location>
</feature>
<feature type="transmembrane region" description="Helical" evidence="1">
    <location>
        <begin position="55"/>
        <end position="73"/>
    </location>
</feature>
<evidence type="ECO:0000256" key="1">
    <source>
        <dbReference type="SAM" id="Phobius"/>
    </source>
</evidence>
<dbReference type="InterPro" id="IPR005496">
    <property type="entry name" value="Integral_membrane_TerC"/>
</dbReference>
<evidence type="ECO:0000313" key="2">
    <source>
        <dbReference type="EMBL" id="MCQ6959639.1"/>
    </source>
</evidence>
<name>A0ABT1T4V8_9SPHI</name>
<evidence type="ECO:0000313" key="3">
    <source>
        <dbReference type="Proteomes" id="UP001204376"/>
    </source>
</evidence>
<organism evidence="2 3">
    <name type="scientific">Mucilaginibacter aquariorum</name>
    <dbReference type="NCBI Taxonomy" id="2967225"/>
    <lineage>
        <taxon>Bacteria</taxon>
        <taxon>Pseudomonadati</taxon>
        <taxon>Bacteroidota</taxon>
        <taxon>Sphingobacteriia</taxon>
        <taxon>Sphingobacteriales</taxon>
        <taxon>Sphingobacteriaceae</taxon>
        <taxon>Mucilaginibacter</taxon>
    </lineage>
</organism>
<sequence length="261" mass="28991">MEIFTDPEAWVSLITLTVLEIVLGIDNVIFISILSDKLPKTQQEKGRKLGLAMAMITRVLLLLTITWVMKLTAPLFSLSGLLNITDPEWVEKLAISGRDLILIIGGLFLIYKSTAEIHHKIEGEDENAETVKPHSFWGTIFQIMLLDIVFSLDSVITAVGMAKHVEIMITAVVVAVGIMMWASSGVANFVNKHPTVKMLALSFLLLIGVSLLAEAFEQHIPKGYIYFAMAFSILVEMLNLKMRTKKAAKGEKRIKVVPTKK</sequence>
<dbReference type="PANTHER" id="PTHR30060">
    <property type="entry name" value="INNER MEMBRANE PROTEIN"/>
    <property type="match status" value="1"/>
</dbReference>
<keyword evidence="1" id="KW-1133">Transmembrane helix</keyword>